<feature type="compositionally biased region" description="Low complexity" evidence="1">
    <location>
        <begin position="388"/>
        <end position="400"/>
    </location>
</feature>
<name>A0ABN9PDZ8_9DINO</name>
<dbReference type="Pfam" id="PF00892">
    <property type="entry name" value="EamA"/>
    <property type="match status" value="1"/>
</dbReference>
<reference evidence="4" key="1">
    <citation type="submission" date="2023-10" db="EMBL/GenBank/DDBJ databases">
        <authorList>
            <person name="Chen Y."/>
            <person name="Shah S."/>
            <person name="Dougan E. K."/>
            <person name="Thang M."/>
            <person name="Chan C."/>
        </authorList>
    </citation>
    <scope>NUCLEOTIDE SEQUENCE [LARGE SCALE GENOMIC DNA]</scope>
</reference>
<feature type="transmembrane region" description="Helical" evidence="2">
    <location>
        <begin position="192"/>
        <end position="211"/>
    </location>
</feature>
<dbReference type="InterPro" id="IPR000620">
    <property type="entry name" value="EamA_dom"/>
</dbReference>
<protein>
    <recommendedName>
        <fullName evidence="3">EamA domain-containing protein</fullName>
    </recommendedName>
</protein>
<feature type="transmembrane region" description="Helical" evidence="2">
    <location>
        <begin position="156"/>
        <end position="172"/>
    </location>
</feature>
<proteinExistence type="predicted"/>
<gene>
    <name evidence="4" type="ORF">PCOR1329_LOCUS974</name>
</gene>
<keyword evidence="2" id="KW-0812">Transmembrane</keyword>
<keyword evidence="2" id="KW-0472">Membrane</keyword>
<feature type="transmembrane region" description="Helical" evidence="2">
    <location>
        <begin position="223"/>
        <end position="243"/>
    </location>
</feature>
<dbReference type="EMBL" id="CAUYUJ010000226">
    <property type="protein sequence ID" value="CAK0789377.1"/>
    <property type="molecule type" value="Genomic_DNA"/>
</dbReference>
<dbReference type="InterPro" id="IPR037185">
    <property type="entry name" value="EmrE-like"/>
</dbReference>
<feature type="transmembrane region" description="Helical" evidence="2">
    <location>
        <begin position="75"/>
        <end position="93"/>
    </location>
</feature>
<evidence type="ECO:0000256" key="2">
    <source>
        <dbReference type="SAM" id="Phobius"/>
    </source>
</evidence>
<keyword evidence="5" id="KW-1185">Reference proteome</keyword>
<feature type="domain" description="EamA" evidence="3">
    <location>
        <begin position="41"/>
        <end position="170"/>
    </location>
</feature>
<feature type="transmembrane region" description="Helical" evidence="2">
    <location>
        <begin position="36"/>
        <end position="55"/>
    </location>
</feature>
<evidence type="ECO:0000313" key="5">
    <source>
        <dbReference type="Proteomes" id="UP001189429"/>
    </source>
</evidence>
<keyword evidence="2" id="KW-1133">Transmembrane helix</keyword>
<evidence type="ECO:0000259" key="3">
    <source>
        <dbReference type="Pfam" id="PF00892"/>
    </source>
</evidence>
<organism evidence="4 5">
    <name type="scientific">Prorocentrum cordatum</name>
    <dbReference type="NCBI Taxonomy" id="2364126"/>
    <lineage>
        <taxon>Eukaryota</taxon>
        <taxon>Sar</taxon>
        <taxon>Alveolata</taxon>
        <taxon>Dinophyceae</taxon>
        <taxon>Prorocentrales</taxon>
        <taxon>Prorocentraceae</taxon>
        <taxon>Prorocentrum</taxon>
    </lineage>
</organism>
<sequence>MVRKALDVDPAVLSVEKGTYGTLEGPQEGADLKPPVLLVHLALCSGYALFGGGAIVGKFGVHGSNPIMFELARESISVCLLLAAVCFTGQALLPERADAPRILLGGLSFFTNQIAWFVGLKLADPVAGSAWQAFLPIMTTGLSIAMGQAKIDAQQALGIMVAAGGAILMVVLDSTVSQAFDAETDSNWVAKFASHVVFCLGILGTSAYFLVNNNLGSKYSACATVMWSNMIGATLLLLTQWLALSCPPLMGLLCYSSLPSLQAKCLAQGFSVPAEVLPPLSYEVVICTIVAWPLLSWANQNTDPSVTTVYMGMHPVTSTFISAALVCVYGVEWGRRFDMALPGCKDFGVLLIVLGLLITFRSEQALRAHHRSPQDAHFEVGSHCDARSSTAPFSSTPPSSDNGRSWTRCSTRSVRRSLLA</sequence>
<feature type="transmembrane region" description="Helical" evidence="2">
    <location>
        <begin position="310"/>
        <end position="331"/>
    </location>
</feature>
<dbReference type="SUPFAM" id="SSF103481">
    <property type="entry name" value="Multidrug resistance efflux transporter EmrE"/>
    <property type="match status" value="1"/>
</dbReference>
<feature type="region of interest" description="Disordered" evidence="1">
    <location>
        <begin position="388"/>
        <end position="407"/>
    </location>
</feature>
<comment type="caution">
    <text evidence="4">The sequence shown here is derived from an EMBL/GenBank/DDBJ whole genome shotgun (WGS) entry which is preliminary data.</text>
</comment>
<evidence type="ECO:0000313" key="4">
    <source>
        <dbReference type="EMBL" id="CAK0789377.1"/>
    </source>
</evidence>
<dbReference type="Proteomes" id="UP001189429">
    <property type="component" value="Unassembled WGS sequence"/>
</dbReference>
<evidence type="ECO:0000256" key="1">
    <source>
        <dbReference type="SAM" id="MobiDB-lite"/>
    </source>
</evidence>
<accession>A0ABN9PDZ8</accession>